<keyword evidence="1" id="KW-0812">Transmembrane</keyword>
<evidence type="ECO:0000313" key="2">
    <source>
        <dbReference type="EMBL" id="VTZ51273.1"/>
    </source>
</evidence>
<accession>A0A8B6M8C0</accession>
<dbReference type="AlphaFoldDB" id="A0A8B6M8C0"/>
<dbReference type="Proteomes" id="UP000485880">
    <property type="component" value="Unassembled WGS sequence"/>
</dbReference>
<sequence>MSSKTRTTLWTLRYPRWHNFLKGSLKSAPRIVNPKTPSGFLESLGLILIGFLSGLSLWFFGFCHMASQLGAVR</sequence>
<evidence type="ECO:0000256" key="1">
    <source>
        <dbReference type="SAM" id="Phobius"/>
    </source>
</evidence>
<dbReference type="EMBL" id="CABFMQ020000092">
    <property type="protein sequence ID" value="VTZ51273.1"/>
    <property type="molecule type" value="Genomic_DNA"/>
</dbReference>
<keyword evidence="1" id="KW-0472">Membrane</keyword>
<reference evidence="2 3" key="1">
    <citation type="submission" date="2019-05" db="EMBL/GenBank/DDBJ databases">
        <authorList>
            <person name="Farhan Ul Haque M."/>
        </authorList>
    </citation>
    <scope>NUCLEOTIDE SEQUENCE [LARGE SCALE GENOMIC DNA]</scope>
    <source>
        <strain evidence="2">2</strain>
    </source>
</reference>
<proteinExistence type="predicted"/>
<feature type="transmembrane region" description="Helical" evidence="1">
    <location>
        <begin position="44"/>
        <end position="63"/>
    </location>
</feature>
<evidence type="ECO:0000313" key="3">
    <source>
        <dbReference type="Proteomes" id="UP000485880"/>
    </source>
</evidence>
<gene>
    <name evidence="2" type="ORF">MPC4_340029</name>
</gene>
<name>A0A8B6M8C0_METTU</name>
<comment type="caution">
    <text evidence="2">The sequence shown here is derived from an EMBL/GenBank/DDBJ whole genome shotgun (WGS) entry which is preliminary data.</text>
</comment>
<keyword evidence="1" id="KW-1133">Transmembrane helix</keyword>
<protein>
    <submittedName>
        <fullName evidence="2">Uncharacterized protein</fullName>
    </submittedName>
</protein>
<organism evidence="2 3">
    <name type="scientific">Methylocella tundrae</name>
    <dbReference type="NCBI Taxonomy" id="227605"/>
    <lineage>
        <taxon>Bacteria</taxon>
        <taxon>Pseudomonadati</taxon>
        <taxon>Pseudomonadota</taxon>
        <taxon>Alphaproteobacteria</taxon>
        <taxon>Hyphomicrobiales</taxon>
        <taxon>Beijerinckiaceae</taxon>
        <taxon>Methylocella</taxon>
    </lineage>
</organism>
<keyword evidence="3" id="KW-1185">Reference proteome</keyword>